<dbReference type="Proteomes" id="UP000272474">
    <property type="component" value="Unassembled WGS sequence"/>
</dbReference>
<keyword evidence="1" id="KW-0812">Transmembrane</keyword>
<evidence type="ECO:0008006" key="4">
    <source>
        <dbReference type="Google" id="ProtNLM"/>
    </source>
</evidence>
<gene>
    <name evidence="2" type="ORF">D7294_23040</name>
</gene>
<sequence length="182" mass="20058">MPLTFLAADRDASTAAQPDVPLPHSDQDYWRRPYRLGPWRVGIAAVILLISAYLMISALIIALAGPPAGAGVTVGTAVVTIALALRLLRMGIWVSSRGLRRVGLLGTRTLRWREISRVHTVQQPVKWLGLPRTVQGQGLLVERHHGEPLRMLLTDHSADFLGRPEVFDRAADTIEAWAAEHQ</sequence>
<evidence type="ECO:0000313" key="3">
    <source>
        <dbReference type="Proteomes" id="UP000272474"/>
    </source>
</evidence>
<keyword evidence="1" id="KW-0472">Membrane</keyword>
<evidence type="ECO:0000313" key="2">
    <source>
        <dbReference type="EMBL" id="RKN38712.1"/>
    </source>
</evidence>
<accession>A0A3A9YRP5</accession>
<organism evidence="2 3">
    <name type="scientific">Streptomyces hoynatensis</name>
    <dbReference type="NCBI Taxonomy" id="1141874"/>
    <lineage>
        <taxon>Bacteria</taxon>
        <taxon>Bacillati</taxon>
        <taxon>Actinomycetota</taxon>
        <taxon>Actinomycetes</taxon>
        <taxon>Kitasatosporales</taxon>
        <taxon>Streptomycetaceae</taxon>
        <taxon>Streptomyces</taxon>
    </lineage>
</organism>
<dbReference type="RefSeq" id="WP_120682851.1">
    <property type="nucleotide sequence ID" value="NZ_RBAL01000016.1"/>
</dbReference>
<keyword evidence="1" id="KW-1133">Transmembrane helix</keyword>
<protein>
    <recommendedName>
        <fullName evidence="4">PH domain-containing protein</fullName>
    </recommendedName>
</protein>
<dbReference type="EMBL" id="RBAL01000016">
    <property type="protein sequence ID" value="RKN38712.1"/>
    <property type="molecule type" value="Genomic_DNA"/>
</dbReference>
<keyword evidence="3" id="KW-1185">Reference proteome</keyword>
<evidence type="ECO:0000256" key="1">
    <source>
        <dbReference type="SAM" id="Phobius"/>
    </source>
</evidence>
<dbReference type="OrthoDB" id="4330234at2"/>
<proteinExistence type="predicted"/>
<dbReference type="AlphaFoldDB" id="A0A3A9YRP5"/>
<feature type="transmembrane region" description="Helical" evidence="1">
    <location>
        <begin position="70"/>
        <end position="88"/>
    </location>
</feature>
<name>A0A3A9YRP5_9ACTN</name>
<feature type="transmembrane region" description="Helical" evidence="1">
    <location>
        <begin position="41"/>
        <end position="64"/>
    </location>
</feature>
<comment type="caution">
    <text evidence="2">The sequence shown here is derived from an EMBL/GenBank/DDBJ whole genome shotgun (WGS) entry which is preliminary data.</text>
</comment>
<reference evidence="2 3" key="1">
    <citation type="journal article" date="2014" name="Int. J. Syst. Evol. Microbiol.">
        <title>Streptomyces hoynatensis sp. nov., isolated from deep marine sediment.</title>
        <authorList>
            <person name="Veyisoglu A."/>
            <person name="Sahin N."/>
        </authorList>
    </citation>
    <scope>NUCLEOTIDE SEQUENCE [LARGE SCALE GENOMIC DNA]</scope>
    <source>
        <strain evidence="2 3">KCTC 29097</strain>
    </source>
</reference>